<dbReference type="PANTHER" id="PTHR18964:SF149">
    <property type="entry name" value="BIFUNCTIONAL UDP-N-ACETYLGLUCOSAMINE 2-EPIMERASE_N-ACETYLMANNOSAMINE KINASE"/>
    <property type="match status" value="1"/>
</dbReference>
<accession>A0A518HIT8</accession>
<keyword evidence="2" id="KW-0808">Transferase</keyword>
<dbReference type="KEGG" id="snep:Enr13x_05780"/>
<proteinExistence type="inferred from homology"/>
<dbReference type="PANTHER" id="PTHR18964">
    <property type="entry name" value="ROK (REPRESSOR, ORF, KINASE) FAMILY"/>
    <property type="match status" value="1"/>
</dbReference>
<dbReference type="GO" id="GO:0004340">
    <property type="term" value="F:glucokinase activity"/>
    <property type="evidence" value="ECO:0007669"/>
    <property type="project" value="UniProtKB-EC"/>
</dbReference>
<evidence type="ECO:0000313" key="2">
    <source>
        <dbReference type="EMBL" id="QDV40742.1"/>
    </source>
</evidence>
<gene>
    <name evidence="2" type="primary">glcK_1</name>
    <name evidence="2" type="ORF">Enr13x_05780</name>
</gene>
<dbReference type="EMBL" id="CP037423">
    <property type="protein sequence ID" value="QDV40742.1"/>
    <property type="molecule type" value="Genomic_DNA"/>
</dbReference>
<dbReference type="SUPFAM" id="SSF53067">
    <property type="entry name" value="Actin-like ATPase domain"/>
    <property type="match status" value="1"/>
</dbReference>
<sequence length="362" mass="37760">MNLHDQLELDERLGRRLYPNMKPADDGSGESPSFVMGIDLGGTSVKLGLLCGDEVVARHQISTAHCDEPSDVFRGAREFAIAALRRRGATFDALESVGLAMAGVIDETTATLMETANLHAWHGIGFHQELASVFQKPVAVINDANAAALGESSFGEHRTDSLSFLTLGTGIGGGIIVSGRAINGSHGCGGEIGHVTIEHGPDARQCGCGRLGHLEAYAGAAGIVKTALDLLKTSDQKSPLRAAGELTPEVIADAAEAGDVIAIETVRRTGVHLGRAIAMLAHIADPSVVLLGGAVNFGGNEKQTGRDFLKTIHGEMVRLSLVQTGATLKIDFATLGNDAGMLGAAQHARQLTRHADPSCSNE</sequence>
<comment type="similarity">
    <text evidence="1">Belongs to the ROK (NagC/XylR) family.</text>
</comment>
<dbReference type="Gene3D" id="3.30.420.40">
    <property type="match status" value="2"/>
</dbReference>
<dbReference type="PROSITE" id="PS01125">
    <property type="entry name" value="ROK"/>
    <property type="match status" value="1"/>
</dbReference>
<name>A0A518HIT8_9BACT</name>
<organism evidence="2 3">
    <name type="scientific">Stieleria neptunia</name>
    <dbReference type="NCBI Taxonomy" id="2527979"/>
    <lineage>
        <taxon>Bacteria</taxon>
        <taxon>Pseudomonadati</taxon>
        <taxon>Planctomycetota</taxon>
        <taxon>Planctomycetia</taxon>
        <taxon>Pirellulales</taxon>
        <taxon>Pirellulaceae</taxon>
        <taxon>Stieleria</taxon>
    </lineage>
</organism>
<reference evidence="2 3" key="1">
    <citation type="submission" date="2019-03" db="EMBL/GenBank/DDBJ databases">
        <title>Deep-cultivation of Planctomycetes and their phenomic and genomic characterization uncovers novel biology.</title>
        <authorList>
            <person name="Wiegand S."/>
            <person name="Jogler M."/>
            <person name="Boedeker C."/>
            <person name="Pinto D."/>
            <person name="Vollmers J."/>
            <person name="Rivas-Marin E."/>
            <person name="Kohn T."/>
            <person name="Peeters S.H."/>
            <person name="Heuer A."/>
            <person name="Rast P."/>
            <person name="Oberbeckmann S."/>
            <person name="Bunk B."/>
            <person name="Jeske O."/>
            <person name="Meyerdierks A."/>
            <person name="Storesund J.E."/>
            <person name="Kallscheuer N."/>
            <person name="Luecker S."/>
            <person name="Lage O.M."/>
            <person name="Pohl T."/>
            <person name="Merkel B.J."/>
            <person name="Hornburger P."/>
            <person name="Mueller R.-W."/>
            <person name="Bruemmer F."/>
            <person name="Labrenz M."/>
            <person name="Spormann A.M."/>
            <person name="Op den Camp H."/>
            <person name="Overmann J."/>
            <person name="Amann R."/>
            <person name="Jetten M.S.M."/>
            <person name="Mascher T."/>
            <person name="Medema M.H."/>
            <person name="Devos D.P."/>
            <person name="Kaster A.-K."/>
            <person name="Ovreas L."/>
            <person name="Rohde M."/>
            <person name="Galperin M.Y."/>
            <person name="Jogler C."/>
        </authorList>
    </citation>
    <scope>NUCLEOTIDE SEQUENCE [LARGE SCALE GENOMIC DNA]</scope>
    <source>
        <strain evidence="2 3">Enr13</strain>
    </source>
</reference>
<dbReference type="Pfam" id="PF00480">
    <property type="entry name" value="ROK"/>
    <property type="match status" value="1"/>
</dbReference>
<dbReference type="EC" id="2.7.1.2" evidence="2"/>
<dbReference type="AlphaFoldDB" id="A0A518HIT8"/>
<evidence type="ECO:0000313" key="3">
    <source>
        <dbReference type="Proteomes" id="UP000319004"/>
    </source>
</evidence>
<dbReference type="Proteomes" id="UP000319004">
    <property type="component" value="Chromosome"/>
</dbReference>
<dbReference type="InterPro" id="IPR049874">
    <property type="entry name" value="ROK_cs"/>
</dbReference>
<protein>
    <submittedName>
        <fullName evidence="2">Glucokinase</fullName>
        <ecNumber evidence="2">2.7.1.2</ecNumber>
    </submittedName>
</protein>
<dbReference type="InterPro" id="IPR000600">
    <property type="entry name" value="ROK"/>
</dbReference>
<evidence type="ECO:0000256" key="1">
    <source>
        <dbReference type="ARBA" id="ARBA00006479"/>
    </source>
</evidence>
<keyword evidence="3" id="KW-1185">Reference proteome</keyword>
<dbReference type="InterPro" id="IPR043129">
    <property type="entry name" value="ATPase_NBD"/>
</dbReference>
<dbReference type="RefSeq" id="WP_231744055.1">
    <property type="nucleotide sequence ID" value="NZ_CP037423.1"/>
</dbReference>
<keyword evidence="2" id="KW-0418">Kinase</keyword>